<feature type="transmembrane region" description="Helical" evidence="1">
    <location>
        <begin position="94"/>
        <end position="110"/>
    </location>
</feature>
<dbReference type="EMBL" id="VSSQ01085439">
    <property type="protein sequence ID" value="MPN33094.1"/>
    <property type="molecule type" value="Genomic_DNA"/>
</dbReference>
<feature type="transmembrane region" description="Helical" evidence="1">
    <location>
        <begin position="64"/>
        <end position="88"/>
    </location>
</feature>
<keyword evidence="1" id="KW-0812">Transmembrane</keyword>
<reference evidence="2" key="1">
    <citation type="submission" date="2019-08" db="EMBL/GenBank/DDBJ databases">
        <authorList>
            <person name="Kucharzyk K."/>
            <person name="Murdoch R.W."/>
            <person name="Higgins S."/>
            <person name="Loffler F."/>
        </authorList>
    </citation>
    <scope>NUCLEOTIDE SEQUENCE</scope>
</reference>
<gene>
    <name evidence="2" type="ORF">SDC9_180577</name>
</gene>
<keyword evidence="1" id="KW-0472">Membrane</keyword>
<sequence length="125" mass="13658">MGGLLFFFGEALAFSLFGTASSESLAYIDFYFKLTAPFYSILSLVFVLRYGLQGMGKAIAPTLAGFMEMIMRTLVPVVFTGSVGFSAIAFSHPLAWIAATLVLIIPIGYMRRDDCSGRLKQFITS</sequence>
<evidence type="ECO:0000313" key="2">
    <source>
        <dbReference type="EMBL" id="MPN33094.1"/>
    </source>
</evidence>
<comment type="caution">
    <text evidence="2">The sequence shown here is derived from an EMBL/GenBank/DDBJ whole genome shotgun (WGS) entry which is preliminary data.</text>
</comment>
<feature type="transmembrane region" description="Helical" evidence="1">
    <location>
        <begin position="32"/>
        <end position="52"/>
    </location>
</feature>
<protein>
    <recommendedName>
        <fullName evidence="3">Multidrug export protein MepA</fullName>
    </recommendedName>
</protein>
<evidence type="ECO:0000256" key="1">
    <source>
        <dbReference type="SAM" id="Phobius"/>
    </source>
</evidence>
<name>A0A645HAG0_9ZZZZ</name>
<accession>A0A645HAG0</accession>
<proteinExistence type="predicted"/>
<evidence type="ECO:0008006" key="3">
    <source>
        <dbReference type="Google" id="ProtNLM"/>
    </source>
</evidence>
<dbReference type="AlphaFoldDB" id="A0A645HAG0"/>
<keyword evidence="1" id="KW-1133">Transmembrane helix</keyword>
<organism evidence="2">
    <name type="scientific">bioreactor metagenome</name>
    <dbReference type="NCBI Taxonomy" id="1076179"/>
    <lineage>
        <taxon>unclassified sequences</taxon>
        <taxon>metagenomes</taxon>
        <taxon>ecological metagenomes</taxon>
    </lineage>
</organism>